<dbReference type="EMBL" id="SJSO01000003">
    <property type="protein sequence ID" value="TCD28580.1"/>
    <property type="molecule type" value="Genomic_DNA"/>
</dbReference>
<protein>
    <submittedName>
        <fullName evidence="1">Uncharacterized protein</fullName>
    </submittedName>
</protein>
<organism evidence="1 2">
    <name type="scientific">Pedobacter psychrodurus</name>
    <dbReference type="NCBI Taxonomy" id="2530456"/>
    <lineage>
        <taxon>Bacteria</taxon>
        <taxon>Pseudomonadati</taxon>
        <taxon>Bacteroidota</taxon>
        <taxon>Sphingobacteriia</taxon>
        <taxon>Sphingobacteriales</taxon>
        <taxon>Sphingobacteriaceae</taxon>
        <taxon>Pedobacter</taxon>
    </lineage>
</organism>
<dbReference type="AlphaFoldDB" id="A0A4R0PZA6"/>
<keyword evidence="2" id="KW-1185">Reference proteome</keyword>
<dbReference type="Proteomes" id="UP000293925">
    <property type="component" value="Unassembled WGS sequence"/>
</dbReference>
<gene>
    <name evidence="1" type="ORF">EZ456_04100</name>
</gene>
<comment type="caution">
    <text evidence="1">The sequence shown here is derived from an EMBL/GenBank/DDBJ whole genome shotgun (WGS) entry which is preliminary data.</text>
</comment>
<accession>A0A4R0PZA6</accession>
<dbReference type="RefSeq" id="WP_131527570.1">
    <property type="nucleotide sequence ID" value="NZ_SJSO01000003.1"/>
</dbReference>
<name>A0A4R0PZA6_9SPHI</name>
<sequence>MFRLQKIHATIIPKGMAVRLSIFPCVNGFWILDGEDFAKHETLPDQVINCDDSFIIEAINKEDLKEDCTARIDIYDSSKCPEILIGKLILSITVKWSTFYDWFPESNDYVTQMQDCYHPPATFRIIKATRS</sequence>
<proteinExistence type="predicted"/>
<reference evidence="1 2" key="1">
    <citation type="submission" date="2019-02" db="EMBL/GenBank/DDBJ databases">
        <title>Pedobacter sp. RP-3-21 sp. nov., isolated from Arctic soil.</title>
        <authorList>
            <person name="Dahal R.H."/>
        </authorList>
    </citation>
    <scope>NUCLEOTIDE SEQUENCE [LARGE SCALE GENOMIC DNA]</scope>
    <source>
        <strain evidence="1 2">RP-3-21</strain>
    </source>
</reference>
<evidence type="ECO:0000313" key="1">
    <source>
        <dbReference type="EMBL" id="TCD28580.1"/>
    </source>
</evidence>
<evidence type="ECO:0000313" key="2">
    <source>
        <dbReference type="Proteomes" id="UP000293925"/>
    </source>
</evidence>